<feature type="region of interest" description="Disordered" evidence="1">
    <location>
        <begin position="240"/>
        <end position="264"/>
    </location>
</feature>
<feature type="compositionally biased region" description="Basic and acidic residues" evidence="1">
    <location>
        <begin position="240"/>
        <end position="249"/>
    </location>
</feature>
<accession>A0A498IEY9</accession>
<keyword evidence="3" id="KW-1185">Reference proteome</keyword>
<feature type="compositionally biased region" description="Low complexity" evidence="1">
    <location>
        <begin position="255"/>
        <end position="264"/>
    </location>
</feature>
<reference evidence="2 3" key="1">
    <citation type="submission" date="2018-10" db="EMBL/GenBank/DDBJ databases">
        <title>A high-quality apple genome assembly.</title>
        <authorList>
            <person name="Hu J."/>
        </authorList>
    </citation>
    <scope>NUCLEOTIDE SEQUENCE [LARGE SCALE GENOMIC DNA]</scope>
    <source>
        <strain evidence="3">cv. HFTH1</strain>
        <tissue evidence="2">Young leaf</tissue>
    </source>
</reference>
<evidence type="ECO:0000256" key="1">
    <source>
        <dbReference type="SAM" id="MobiDB-lite"/>
    </source>
</evidence>
<dbReference type="EMBL" id="RDQH01000338">
    <property type="protein sequence ID" value="RXH82148.1"/>
    <property type="molecule type" value="Genomic_DNA"/>
</dbReference>
<feature type="region of interest" description="Disordered" evidence="1">
    <location>
        <begin position="76"/>
        <end position="101"/>
    </location>
</feature>
<dbReference type="AlphaFoldDB" id="A0A498IEY9"/>
<evidence type="ECO:0000313" key="2">
    <source>
        <dbReference type="EMBL" id="RXH82148.1"/>
    </source>
</evidence>
<name>A0A498IEY9_MALDO</name>
<gene>
    <name evidence="2" type="ORF">DVH24_036489</name>
</gene>
<proteinExistence type="predicted"/>
<dbReference type="Proteomes" id="UP000290289">
    <property type="component" value="Chromosome 12"/>
</dbReference>
<comment type="caution">
    <text evidence="2">The sequence shown here is derived from an EMBL/GenBank/DDBJ whole genome shotgun (WGS) entry which is preliminary data.</text>
</comment>
<evidence type="ECO:0000313" key="3">
    <source>
        <dbReference type="Proteomes" id="UP000290289"/>
    </source>
</evidence>
<sequence>MLRCDAGGPHYSVSCPYLLQLPRTVKSVGKGFVILCFHCGSIDNECRHERKRAHKPTCFHCGVIGDHSHARFEARNLRGSRHKKNPAQQRKLRDEKKQVKAVQDSPRSHCLAKQGEEKAANPYCECCCGAAGSHYRANCPYLRWLPWNVDTVGKGFVIMCQFCSAIGDDCRHQRKRAVRLACTRCGVEGHHVNGACSVKNGMEYGRKITLGRRPDPSLRGLWIVHRSMELHSSRKLAMKREGGREEYGRVPRPITTETTRQTTK</sequence>
<organism evidence="2 3">
    <name type="scientific">Malus domestica</name>
    <name type="common">Apple</name>
    <name type="synonym">Pyrus malus</name>
    <dbReference type="NCBI Taxonomy" id="3750"/>
    <lineage>
        <taxon>Eukaryota</taxon>
        <taxon>Viridiplantae</taxon>
        <taxon>Streptophyta</taxon>
        <taxon>Embryophyta</taxon>
        <taxon>Tracheophyta</taxon>
        <taxon>Spermatophyta</taxon>
        <taxon>Magnoliopsida</taxon>
        <taxon>eudicotyledons</taxon>
        <taxon>Gunneridae</taxon>
        <taxon>Pentapetalae</taxon>
        <taxon>rosids</taxon>
        <taxon>fabids</taxon>
        <taxon>Rosales</taxon>
        <taxon>Rosaceae</taxon>
        <taxon>Amygdaloideae</taxon>
        <taxon>Maleae</taxon>
        <taxon>Malus</taxon>
    </lineage>
</organism>
<protein>
    <submittedName>
        <fullName evidence="2">Uncharacterized protein</fullName>
    </submittedName>
</protein>